<dbReference type="PROSITE" id="PS50112">
    <property type="entry name" value="PAS"/>
    <property type="match status" value="1"/>
</dbReference>
<dbReference type="Gene3D" id="3.30.450.20">
    <property type="entry name" value="PAS domain"/>
    <property type="match status" value="1"/>
</dbReference>
<dbReference type="InterPro" id="IPR000014">
    <property type="entry name" value="PAS"/>
</dbReference>
<gene>
    <name evidence="2" type="ORF">EJG51_017915</name>
</gene>
<dbReference type="InterPro" id="IPR035965">
    <property type="entry name" value="PAS-like_dom_sf"/>
</dbReference>
<dbReference type="AlphaFoldDB" id="A0A6M4A8W9"/>
<keyword evidence="3" id="KW-1185">Reference proteome</keyword>
<accession>A0A6M4A8W9</accession>
<reference evidence="2 3" key="1">
    <citation type="journal article" date="2019" name="Int. J. Syst. Evol. Microbiol.">
        <title>Undibacterium piscinae sp. nov., isolated from Korean shiner intestine.</title>
        <authorList>
            <person name="Lee S.Y."/>
            <person name="Kang W."/>
            <person name="Kim P.S."/>
            <person name="Kim H.S."/>
            <person name="Sung H."/>
            <person name="Shin N.R."/>
            <person name="Whon T.W."/>
            <person name="Yun J.H."/>
            <person name="Lee J.Y."/>
            <person name="Lee J.Y."/>
            <person name="Jung M.J."/>
            <person name="Jeong Y.S."/>
            <person name="Tak E.J."/>
            <person name="Han J.E."/>
            <person name="Hyun D.W."/>
            <person name="Kang M.S."/>
            <person name="Lee K.E."/>
            <person name="Lee B.H."/>
            <person name="Bae J.W."/>
        </authorList>
    </citation>
    <scope>NUCLEOTIDE SEQUENCE [LARGE SCALE GENOMIC DNA]</scope>
    <source>
        <strain evidence="2 3">S11R28</strain>
    </source>
</reference>
<dbReference type="EMBL" id="CP051152">
    <property type="protein sequence ID" value="QJQ07378.1"/>
    <property type="molecule type" value="Genomic_DNA"/>
</dbReference>
<dbReference type="NCBIfam" id="TIGR00229">
    <property type="entry name" value="sensory_box"/>
    <property type="match status" value="1"/>
</dbReference>
<dbReference type="KEGG" id="upi:EJG51_017915"/>
<dbReference type="Proteomes" id="UP000274350">
    <property type="component" value="Chromosome"/>
</dbReference>
<evidence type="ECO:0000259" key="1">
    <source>
        <dbReference type="PROSITE" id="PS50112"/>
    </source>
</evidence>
<evidence type="ECO:0000313" key="3">
    <source>
        <dbReference type="Proteomes" id="UP000274350"/>
    </source>
</evidence>
<protein>
    <submittedName>
        <fullName evidence="2">PAS domain S-box protein</fullName>
    </submittedName>
</protein>
<sequence length="87" mass="9968">MSLRLALFIQKIDDIVIKIKAETLLRESERKYANIVQLSPIPLGLIRMQDSCLVELNDSWVTQFGYTREEAVGRTALDEFLVRSARA</sequence>
<feature type="domain" description="PAS" evidence="1">
    <location>
        <begin position="28"/>
        <end position="87"/>
    </location>
</feature>
<organism evidence="2 3">
    <name type="scientific">Undibacterium piscinae</name>
    <dbReference type="NCBI Taxonomy" id="2495591"/>
    <lineage>
        <taxon>Bacteria</taxon>
        <taxon>Pseudomonadati</taxon>
        <taxon>Pseudomonadota</taxon>
        <taxon>Betaproteobacteria</taxon>
        <taxon>Burkholderiales</taxon>
        <taxon>Oxalobacteraceae</taxon>
        <taxon>Undibacterium</taxon>
    </lineage>
</organism>
<dbReference type="SUPFAM" id="SSF55785">
    <property type="entry name" value="PYP-like sensor domain (PAS domain)"/>
    <property type="match status" value="1"/>
</dbReference>
<proteinExistence type="predicted"/>
<evidence type="ECO:0000313" key="2">
    <source>
        <dbReference type="EMBL" id="QJQ07378.1"/>
    </source>
</evidence>
<name>A0A6M4A8W9_9BURK</name>